<dbReference type="GO" id="GO:0006629">
    <property type="term" value="P:lipid metabolic process"/>
    <property type="evidence" value="ECO:0007669"/>
    <property type="project" value="InterPro"/>
</dbReference>
<dbReference type="Proteomes" id="UP001157418">
    <property type="component" value="Unassembled WGS sequence"/>
</dbReference>
<evidence type="ECO:0000256" key="1">
    <source>
        <dbReference type="ARBA" id="ARBA00012247"/>
    </source>
</evidence>
<feature type="domain" description="GP-PDE" evidence="7">
    <location>
        <begin position="99"/>
        <end position="396"/>
    </location>
</feature>
<evidence type="ECO:0000313" key="8">
    <source>
        <dbReference type="EMBL" id="CAH1444333.1"/>
    </source>
</evidence>
<feature type="domain" description="GP-PDE" evidence="7">
    <location>
        <begin position="411"/>
        <end position="712"/>
    </location>
</feature>
<dbReference type="PANTHER" id="PTHR43620:SF19">
    <property type="entry name" value="GLYCEROPHOSPHODIESTER PHOSPHODIESTERASE"/>
    <property type="match status" value="1"/>
</dbReference>
<comment type="catalytic activity">
    <reaction evidence="6">
        <text>a sn-glycero-3-phosphodiester + H2O = an alcohol + sn-glycerol 3-phosphate + H(+)</text>
        <dbReference type="Rhea" id="RHEA:12969"/>
        <dbReference type="ChEBI" id="CHEBI:15377"/>
        <dbReference type="ChEBI" id="CHEBI:15378"/>
        <dbReference type="ChEBI" id="CHEBI:30879"/>
        <dbReference type="ChEBI" id="CHEBI:57597"/>
        <dbReference type="ChEBI" id="CHEBI:83408"/>
        <dbReference type="EC" id="3.1.4.46"/>
    </reaction>
</comment>
<dbReference type="InterPro" id="IPR017946">
    <property type="entry name" value="PLC-like_Pdiesterase_TIM-brl"/>
</dbReference>
<comment type="caution">
    <text evidence="8">The sequence shown here is derived from an EMBL/GenBank/DDBJ whole genome shotgun (WGS) entry which is preliminary data.</text>
</comment>
<keyword evidence="5" id="KW-0325">Glycoprotein</keyword>
<evidence type="ECO:0000313" key="9">
    <source>
        <dbReference type="Proteomes" id="UP001157418"/>
    </source>
</evidence>
<dbReference type="PROSITE" id="PS51704">
    <property type="entry name" value="GP_PDE"/>
    <property type="match status" value="2"/>
</dbReference>
<evidence type="ECO:0000256" key="3">
    <source>
        <dbReference type="ARBA" id="ARBA00022798"/>
    </source>
</evidence>
<keyword evidence="3" id="KW-0319">Glycerol metabolism</keyword>
<dbReference type="FunFam" id="3.20.20.190:FF:000011">
    <property type="entry name" value="Glycerophosphodiester phosphodiesterase GDPDL3"/>
    <property type="match status" value="1"/>
</dbReference>
<dbReference type="InterPro" id="IPR030395">
    <property type="entry name" value="GP_PDE_dom"/>
</dbReference>
<evidence type="ECO:0000256" key="4">
    <source>
        <dbReference type="ARBA" id="ARBA00022801"/>
    </source>
</evidence>
<organism evidence="8 9">
    <name type="scientific">Lactuca virosa</name>
    <dbReference type="NCBI Taxonomy" id="75947"/>
    <lineage>
        <taxon>Eukaryota</taxon>
        <taxon>Viridiplantae</taxon>
        <taxon>Streptophyta</taxon>
        <taxon>Embryophyta</taxon>
        <taxon>Tracheophyta</taxon>
        <taxon>Spermatophyta</taxon>
        <taxon>Magnoliopsida</taxon>
        <taxon>eudicotyledons</taxon>
        <taxon>Gunneridae</taxon>
        <taxon>Pentapetalae</taxon>
        <taxon>asterids</taxon>
        <taxon>campanulids</taxon>
        <taxon>Asterales</taxon>
        <taxon>Asteraceae</taxon>
        <taxon>Cichorioideae</taxon>
        <taxon>Cichorieae</taxon>
        <taxon>Lactucinae</taxon>
        <taxon>Lactuca</taxon>
    </lineage>
</organism>
<dbReference type="AlphaFoldDB" id="A0AAU9P324"/>
<dbReference type="EMBL" id="CAKMRJ010005523">
    <property type="protein sequence ID" value="CAH1444333.1"/>
    <property type="molecule type" value="Genomic_DNA"/>
</dbReference>
<proteinExistence type="predicted"/>
<dbReference type="EC" id="3.1.4.46" evidence="1"/>
<reference evidence="8 9" key="1">
    <citation type="submission" date="2022-01" db="EMBL/GenBank/DDBJ databases">
        <authorList>
            <person name="Xiong W."/>
            <person name="Schranz E."/>
        </authorList>
    </citation>
    <scope>NUCLEOTIDE SEQUENCE [LARGE SCALE GENOMIC DNA]</scope>
</reference>
<dbReference type="SUPFAM" id="SSF51695">
    <property type="entry name" value="PLC-like phosphodiesterases"/>
    <property type="match status" value="2"/>
</dbReference>
<accession>A0AAU9P324</accession>
<dbReference type="Pfam" id="PF03009">
    <property type="entry name" value="GDPD"/>
    <property type="match status" value="1"/>
</dbReference>
<keyword evidence="4" id="KW-0378">Hydrolase</keyword>
<evidence type="ECO:0000256" key="2">
    <source>
        <dbReference type="ARBA" id="ARBA00022729"/>
    </source>
</evidence>
<dbReference type="Gene3D" id="3.20.20.190">
    <property type="entry name" value="Phosphatidylinositol (PI) phosphodiesterase"/>
    <property type="match status" value="2"/>
</dbReference>
<keyword evidence="9" id="KW-1185">Reference proteome</keyword>
<keyword evidence="2" id="KW-0732">Signal</keyword>
<protein>
    <recommendedName>
        <fullName evidence="1">glycerophosphodiester phosphodiesterase</fullName>
        <ecNumber evidence="1">3.1.4.46</ecNumber>
    </recommendedName>
</protein>
<evidence type="ECO:0000256" key="5">
    <source>
        <dbReference type="ARBA" id="ARBA00023180"/>
    </source>
</evidence>
<evidence type="ECO:0000256" key="6">
    <source>
        <dbReference type="ARBA" id="ARBA00047512"/>
    </source>
</evidence>
<dbReference type="GO" id="GO:0008889">
    <property type="term" value="F:glycerophosphodiester phosphodiesterase activity"/>
    <property type="evidence" value="ECO:0007669"/>
    <property type="project" value="UniProtKB-EC"/>
</dbReference>
<dbReference type="PANTHER" id="PTHR43620">
    <property type="entry name" value="GLYCEROPHOSPHORYL DIESTER PHOSPHODIESTERASE"/>
    <property type="match status" value="1"/>
</dbReference>
<dbReference type="GO" id="GO:0006071">
    <property type="term" value="P:glycerol metabolic process"/>
    <property type="evidence" value="ECO:0007669"/>
    <property type="project" value="UniProtKB-KW"/>
</dbReference>
<evidence type="ECO:0000259" key="7">
    <source>
        <dbReference type="PROSITE" id="PS51704"/>
    </source>
</evidence>
<name>A0AAU9P324_9ASTR</name>
<dbReference type="CDD" id="cd08603">
    <property type="entry name" value="GDPD_SHV3_repeat_1"/>
    <property type="match status" value="1"/>
</dbReference>
<gene>
    <name evidence="8" type="ORF">LVIROSA_LOCUS30178</name>
</gene>
<sequence length="798" mass="88441">MGRNKFCGPTGHHVKPRGIGLCSSSFSHHLETSILTFSAFPIKQEVAEVQLTSGVEMLAMWKLRWLLNILLFVCSVSLTDARGSSNRTSKWNTLNGERPLVIARGGFSGVFPDSSVDAYELAKIFSVPDVIFWCDVQLTRDAAGICFPDLDLNNASTISQVFGNRSQTYPVNGVPTTGWFPVDFSLDDLQKNVFLTQNILSRTPYYDGLFPILTVDDAANQGRLWLNIQHDAFFRQHNLSMRNFVIDASKRNLVKYISSPEVEFLKSIMTTFKSTTTKLIFRFLEVNKTEPSTNQTYGSLLKNLTFINTFASGVLVPKSYIWPVDNDLYLQPSTSLVLDAHKEGLQVFGSDFMNDVQLAYNYSYDPVEEYLYFVDNGRFSVDGVLSDNPVTPSAAFSCFSHIGKKHSSGKPLIISFEGASGEFPGCSDSAYRKAVSDGVDIIDCPVQMTSDGVAFCLGDINLLERTTVAESDFGNLSSSVPELQSGNGIYTFSLTWSQIKSLRPAMFNPFANETLFRNPKFKNDGNLMTLSEFLDFANNATSVSGVLINIKNAAYLATNHGLNVTDVVMDVLNKSSYQKKKLLIQSSEMKVLKSFKETNKNKRLELVYEVNENIRDAENSTISEISHTANSVIIGKQSVYPKSNGFLINRTQVVPKLQAFNLSVYVQIMSNEFVSQPWDVFSDPYVELATYVEGAGVDGVITGFPATTSKYRRSKCLHFKDIPNYAHSIEPGELVHFMAPGAMPPVGSPNPILTDADLADAPITSTNKPHSPIVNESSASRKALMWIMLLCSISISFY</sequence>
<dbReference type="FunFam" id="3.20.20.190:FF:000013">
    <property type="entry name" value="Glycerophosphodiester phosphodiesterase GDPDL3"/>
    <property type="match status" value="1"/>
</dbReference>